<feature type="transmembrane region" description="Helical" evidence="2">
    <location>
        <begin position="583"/>
        <end position="604"/>
    </location>
</feature>
<dbReference type="Pfam" id="PF11992">
    <property type="entry name" value="TgpA_N"/>
    <property type="match status" value="1"/>
</dbReference>
<sequence>MTRRPPALLPMVISVAVALGMLALAPLFTAPVLTTNLMLTVGVPGLLAAVTSLLKLRRGWTILLPLIAGGCLLCWLGSSTAGSTDPLRAVPGLFTTGVQVLRESRPPMPDNPALSWLLLLFAFTLWLISYLLADALEQPAWTLAPLALPYGIAALVHPADLSVTGFLLVAAGYTAVLLTAGGPGLTGGGAGFQSARGITGLLAAALAAALTLSVTSALPMGQKQPWLNNGSDKPIQLSDPTIELSRNLQRPTPVDVLSYRANDGKPHYLRTTALTRLTTEGAQLESMRLRASGLAEAYDSPGTRVEVDVSMRFPSQYLPAPFAVEGFDAQGNWGFDQNTLSVVATGNEGPAQTSNLDYQVTSVVPEAGSAVAGARAGTDPGGGETLKVPDGLSDDVRSLTERITQNAASDGAKAQAIEAYLNSDEFTYTLQAPTSTGADAVSTFLLQDRAGYCIHYATSMAVMARILGIPSRIAIGFTSGTPAGDRYQVTTDNMHAWPELYFEGLGWVPFEPTKSIGASSSDSGTSSAPPSSAPSTSPIPEPSDEASQTQPAPPSSAPAAPSPSPKSPETQTPGSGGTRNAAGLLWLLPVVLLLAAPAGIRLALRLWRLRTGQPPVAAPAAAWRELAAVYTDLGLDFATGSPVAAAKAMGQTLPPATAGHLIEVAEVVQRSQFARQSPAVDQLPAQVKQLSRELRLGIPRLKRLLATMLPASLWRRGGRAR</sequence>
<dbReference type="RefSeq" id="WP_212326583.1">
    <property type="nucleotide sequence ID" value="NZ_AP024463.1"/>
</dbReference>
<dbReference type="InterPro" id="IPR038765">
    <property type="entry name" value="Papain-like_cys_pep_sf"/>
</dbReference>
<dbReference type="Pfam" id="PF01841">
    <property type="entry name" value="Transglut_core"/>
    <property type="match status" value="1"/>
</dbReference>
<feature type="transmembrane region" description="Helical" evidence="2">
    <location>
        <begin position="113"/>
        <end position="133"/>
    </location>
</feature>
<feature type="transmembrane region" description="Helical" evidence="2">
    <location>
        <begin position="165"/>
        <end position="186"/>
    </location>
</feature>
<dbReference type="Gene3D" id="3.10.620.30">
    <property type="match status" value="1"/>
</dbReference>
<name>A0ABX7Y8U8_9ACTN</name>
<keyword evidence="2" id="KW-1133">Transmembrane helix</keyword>
<accession>A0ABX7Y8U8</accession>
<proteinExistence type="predicted"/>
<gene>
    <name evidence="4" type="ORF">J5A65_06035</name>
</gene>
<evidence type="ECO:0000313" key="4">
    <source>
        <dbReference type="EMBL" id="QUC09273.1"/>
    </source>
</evidence>
<organism evidence="4 5">
    <name type="scientific">Arachnia rubra</name>
    <dbReference type="NCBI Taxonomy" id="1547448"/>
    <lineage>
        <taxon>Bacteria</taxon>
        <taxon>Bacillati</taxon>
        <taxon>Actinomycetota</taxon>
        <taxon>Actinomycetes</taxon>
        <taxon>Propionibacteriales</taxon>
        <taxon>Propionibacteriaceae</taxon>
        <taxon>Arachnia</taxon>
    </lineage>
</organism>
<dbReference type="SMART" id="SM00460">
    <property type="entry name" value="TGc"/>
    <property type="match status" value="1"/>
</dbReference>
<dbReference type="InterPro" id="IPR021878">
    <property type="entry name" value="TgpA_N"/>
</dbReference>
<dbReference type="InterPro" id="IPR002931">
    <property type="entry name" value="Transglutaminase-like"/>
</dbReference>
<feature type="transmembrane region" description="Helical" evidence="2">
    <location>
        <begin position="7"/>
        <end position="28"/>
    </location>
</feature>
<evidence type="ECO:0000313" key="5">
    <source>
        <dbReference type="Proteomes" id="UP000678513"/>
    </source>
</evidence>
<feature type="transmembrane region" description="Helical" evidence="2">
    <location>
        <begin position="198"/>
        <end position="218"/>
    </location>
</feature>
<feature type="compositionally biased region" description="Low complexity" evidence="1">
    <location>
        <begin position="516"/>
        <end position="538"/>
    </location>
</feature>
<dbReference type="InterPro" id="IPR052901">
    <property type="entry name" value="Bact_TGase-like"/>
</dbReference>
<evidence type="ECO:0000259" key="3">
    <source>
        <dbReference type="SMART" id="SM00460"/>
    </source>
</evidence>
<keyword evidence="2" id="KW-0472">Membrane</keyword>
<dbReference type="PANTHER" id="PTHR42736">
    <property type="entry name" value="PROTEIN-GLUTAMINE GAMMA-GLUTAMYLTRANSFERASE"/>
    <property type="match status" value="1"/>
</dbReference>
<protein>
    <submittedName>
        <fullName evidence="4">Transglutaminase domain-containing protein</fullName>
    </submittedName>
</protein>
<reference evidence="4 5" key="1">
    <citation type="submission" date="2021-03" db="EMBL/GenBank/DDBJ databases">
        <title>Human Oral Microbial Genomes.</title>
        <authorList>
            <person name="Johnston C.D."/>
            <person name="Chen T."/>
            <person name="Dewhirst F.E."/>
        </authorList>
    </citation>
    <scope>NUCLEOTIDE SEQUENCE [LARGE SCALE GENOMIC DNA]</scope>
    <source>
        <strain evidence="4 5">DSMZ 100122</strain>
    </source>
</reference>
<feature type="region of interest" description="Disordered" evidence="1">
    <location>
        <begin position="516"/>
        <end position="577"/>
    </location>
</feature>
<evidence type="ECO:0000256" key="1">
    <source>
        <dbReference type="SAM" id="MobiDB-lite"/>
    </source>
</evidence>
<feature type="domain" description="Transglutaminase-like" evidence="3">
    <location>
        <begin position="445"/>
        <end position="514"/>
    </location>
</feature>
<dbReference type="Proteomes" id="UP000678513">
    <property type="component" value="Chromosome"/>
</dbReference>
<dbReference type="SUPFAM" id="SSF54001">
    <property type="entry name" value="Cysteine proteinases"/>
    <property type="match status" value="1"/>
</dbReference>
<feature type="transmembrane region" description="Helical" evidence="2">
    <location>
        <begin position="140"/>
        <end position="159"/>
    </location>
</feature>
<feature type="compositionally biased region" description="Pro residues" evidence="1">
    <location>
        <begin position="551"/>
        <end position="566"/>
    </location>
</feature>
<dbReference type="EMBL" id="CP072384">
    <property type="protein sequence ID" value="QUC09273.1"/>
    <property type="molecule type" value="Genomic_DNA"/>
</dbReference>
<dbReference type="PANTHER" id="PTHR42736:SF1">
    <property type="entry name" value="PROTEIN-GLUTAMINE GAMMA-GLUTAMYLTRANSFERASE"/>
    <property type="match status" value="1"/>
</dbReference>
<keyword evidence="5" id="KW-1185">Reference proteome</keyword>
<feature type="transmembrane region" description="Helical" evidence="2">
    <location>
        <begin position="61"/>
        <end position="78"/>
    </location>
</feature>
<keyword evidence="2" id="KW-0812">Transmembrane</keyword>
<evidence type="ECO:0000256" key="2">
    <source>
        <dbReference type="SAM" id="Phobius"/>
    </source>
</evidence>
<feature type="transmembrane region" description="Helical" evidence="2">
    <location>
        <begin position="34"/>
        <end position="54"/>
    </location>
</feature>